<evidence type="ECO:0000313" key="2">
    <source>
        <dbReference type="EMBL" id="GBP38877.1"/>
    </source>
</evidence>
<protein>
    <submittedName>
        <fullName evidence="2">Uncharacterized protein</fullName>
    </submittedName>
</protein>
<gene>
    <name evidence="2" type="ORF">EVAR_32393_1</name>
</gene>
<name>A0A4C1VKR0_EUMVA</name>
<reference evidence="2 3" key="1">
    <citation type="journal article" date="2019" name="Commun. Biol.">
        <title>The bagworm genome reveals a unique fibroin gene that provides high tensile strength.</title>
        <authorList>
            <person name="Kono N."/>
            <person name="Nakamura H."/>
            <person name="Ohtoshi R."/>
            <person name="Tomita M."/>
            <person name="Numata K."/>
            <person name="Arakawa K."/>
        </authorList>
    </citation>
    <scope>NUCLEOTIDE SEQUENCE [LARGE SCALE GENOMIC DNA]</scope>
</reference>
<proteinExistence type="predicted"/>
<organism evidence="2 3">
    <name type="scientific">Eumeta variegata</name>
    <name type="common">Bagworm moth</name>
    <name type="synonym">Eumeta japonica</name>
    <dbReference type="NCBI Taxonomy" id="151549"/>
    <lineage>
        <taxon>Eukaryota</taxon>
        <taxon>Metazoa</taxon>
        <taxon>Ecdysozoa</taxon>
        <taxon>Arthropoda</taxon>
        <taxon>Hexapoda</taxon>
        <taxon>Insecta</taxon>
        <taxon>Pterygota</taxon>
        <taxon>Neoptera</taxon>
        <taxon>Endopterygota</taxon>
        <taxon>Lepidoptera</taxon>
        <taxon>Glossata</taxon>
        <taxon>Ditrysia</taxon>
        <taxon>Tineoidea</taxon>
        <taxon>Psychidae</taxon>
        <taxon>Oiketicinae</taxon>
        <taxon>Eumeta</taxon>
    </lineage>
</organism>
<sequence>MVPIESGTQVGVGSRTEMGIMSGTEMETASSFGIRTSSGNRVRFIGTLLIASSERNHQKYRRVHEGGRTFGSFRSVADGLANRLSTAPPPGERNKERETGRAQNDLVQLHISCAFEDTRRHLEPVHADARRALRQPRMHRRPLPAEKMCKRLLLVTLAGDANS</sequence>
<feature type="region of interest" description="Disordered" evidence="1">
    <location>
        <begin position="81"/>
        <end position="101"/>
    </location>
</feature>
<keyword evidence="3" id="KW-1185">Reference proteome</keyword>
<evidence type="ECO:0000256" key="1">
    <source>
        <dbReference type="SAM" id="MobiDB-lite"/>
    </source>
</evidence>
<feature type="region of interest" description="Disordered" evidence="1">
    <location>
        <begin position="1"/>
        <end position="22"/>
    </location>
</feature>
<dbReference type="EMBL" id="BGZK01000355">
    <property type="protein sequence ID" value="GBP38877.1"/>
    <property type="molecule type" value="Genomic_DNA"/>
</dbReference>
<accession>A0A4C1VKR0</accession>
<dbReference type="AlphaFoldDB" id="A0A4C1VKR0"/>
<feature type="compositionally biased region" description="Polar residues" evidence="1">
    <location>
        <begin position="1"/>
        <end position="11"/>
    </location>
</feature>
<evidence type="ECO:0000313" key="3">
    <source>
        <dbReference type="Proteomes" id="UP000299102"/>
    </source>
</evidence>
<dbReference type="Proteomes" id="UP000299102">
    <property type="component" value="Unassembled WGS sequence"/>
</dbReference>
<comment type="caution">
    <text evidence="2">The sequence shown here is derived from an EMBL/GenBank/DDBJ whole genome shotgun (WGS) entry which is preliminary data.</text>
</comment>